<sequence length="292" mass="32229">MTVSPMIAGAAARPVARAFVPGNAWALARRGLVYVLLSVAAFLSIFPFFWMMVGATNTSAEIIKGKAWFGGALLTNAATFFAQVDAPRIFWNSGFIAVVATALTLAISSLAGYGFEMFRSKIRERIFGLLLLLLSIPFAAMMVPLFVMFSQAKLVNTFASVILPTVASIFIIFYFRQATKAFPSELRDAAKIDGLKEWQIFLFVYLPVMRSTYAAATIIVFMTNWNNYLWPLIVLQTAENKTITLILSALTSAYTPDYGMILFGTVLATLPTLVIFFLLQRRFVEGMLGAVK</sequence>
<dbReference type="STRING" id="728005.SAMN04488059_11071"/>
<feature type="transmembrane region" description="Helical" evidence="7">
    <location>
        <begin position="155"/>
        <end position="175"/>
    </location>
</feature>
<dbReference type="Pfam" id="PF00528">
    <property type="entry name" value="BPD_transp_1"/>
    <property type="match status" value="1"/>
</dbReference>
<evidence type="ECO:0000256" key="7">
    <source>
        <dbReference type="RuleBase" id="RU363032"/>
    </source>
</evidence>
<evidence type="ECO:0000256" key="6">
    <source>
        <dbReference type="ARBA" id="ARBA00023136"/>
    </source>
</evidence>
<evidence type="ECO:0000256" key="4">
    <source>
        <dbReference type="ARBA" id="ARBA00022692"/>
    </source>
</evidence>
<dbReference type="SUPFAM" id="SSF161098">
    <property type="entry name" value="MetI-like"/>
    <property type="match status" value="1"/>
</dbReference>
<keyword evidence="4 7" id="KW-0812">Transmembrane</keyword>
<comment type="subcellular location">
    <subcellularLocation>
        <location evidence="1 7">Cell membrane</location>
        <topology evidence="1 7">Multi-pass membrane protein</topology>
    </subcellularLocation>
</comment>
<feature type="transmembrane region" description="Helical" evidence="7">
    <location>
        <begin position="90"/>
        <end position="115"/>
    </location>
</feature>
<dbReference type="GO" id="GO:0055085">
    <property type="term" value="P:transmembrane transport"/>
    <property type="evidence" value="ECO:0007669"/>
    <property type="project" value="InterPro"/>
</dbReference>
<gene>
    <name evidence="9" type="ORF">SAMN04488059_11071</name>
</gene>
<feature type="transmembrane region" description="Helical" evidence="7">
    <location>
        <begin position="67"/>
        <end position="84"/>
    </location>
</feature>
<dbReference type="AlphaFoldDB" id="A0A1I1LNE4"/>
<feature type="transmembrane region" description="Helical" evidence="7">
    <location>
        <begin position="127"/>
        <end position="149"/>
    </location>
</feature>
<evidence type="ECO:0000256" key="1">
    <source>
        <dbReference type="ARBA" id="ARBA00004651"/>
    </source>
</evidence>
<dbReference type="Proteomes" id="UP000182258">
    <property type="component" value="Unassembled WGS sequence"/>
</dbReference>
<comment type="similarity">
    <text evidence="7">Belongs to the binding-protein-dependent transport system permease family.</text>
</comment>
<dbReference type="InterPro" id="IPR000515">
    <property type="entry name" value="MetI-like"/>
</dbReference>
<dbReference type="PROSITE" id="PS50928">
    <property type="entry name" value="ABC_TM1"/>
    <property type="match status" value="1"/>
</dbReference>
<feature type="domain" description="ABC transmembrane type-1" evidence="8">
    <location>
        <begin position="90"/>
        <end position="279"/>
    </location>
</feature>
<dbReference type="Gene3D" id="1.10.3720.10">
    <property type="entry name" value="MetI-like"/>
    <property type="match status" value="1"/>
</dbReference>
<feature type="transmembrane region" description="Helical" evidence="7">
    <location>
        <begin position="33"/>
        <end position="55"/>
    </location>
</feature>
<dbReference type="EMBL" id="FOMB01000010">
    <property type="protein sequence ID" value="SFC74505.1"/>
    <property type="molecule type" value="Genomic_DNA"/>
</dbReference>
<keyword evidence="3" id="KW-1003">Cell membrane</keyword>
<dbReference type="PANTHER" id="PTHR43744:SF2">
    <property type="entry name" value="ARABINOOLIGOSACCHARIDES TRANSPORT SYSTEM PERMEASE PROTEIN ARAQ"/>
    <property type="match status" value="1"/>
</dbReference>
<feature type="transmembrane region" description="Helical" evidence="7">
    <location>
        <begin position="258"/>
        <end position="279"/>
    </location>
</feature>
<name>A0A1I1LNE4_9HYPH</name>
<dbReference type="PANTHER" id="PTHR43744">
    <property type="entry name" value="ABC TRANSPORTER PERMEASE PROTEIN MG189-RELATED-RELATED"/>
    <property type="match status" value="1"/>
</dbReference>
<dbReference type="InterPro" id="IPR035906">
    <property type="entry name" value="MetI-like_sf"/>
</dbReference>
<dbReference type="GO" id="GO:0005886">
    <property type="term" value="C:plasma membrane"/>
    <property type="evidence" value="ECO:0007669"/>
    <property type="project" value="UniProtKB-SubCell"/>
</dbReference>
<evidence type="ECO:0000259" key="8">
    <source>
        <dbReference type="PROSITE" id="PS50928"/>
    </source>
</evidence>
<protein>
    <submittedName>
        <fullName evidence="9">Lactose/L-arabinose transport system permease protein</fullName>
    </submittedName>
</protein>
<keyword evidence="2 7" id="KW-0813">Transport</keyword>
<feature type="transmembrane region" description="Helical" evidence="7">
    <location>
        <begin position="200"/>
        <end position="222"/>
    </location>
</feature>
<proteinExistence type="inferred from homology"/>
<evidence type="ECO:0000256" key="3">
    <source>
        <dbReference type="ARBA" id="ARBA00022475"/>
    </source>
</evidence>
<dbReference type="RefSeq" id="WP_082102224.1">
    <property type="nucleotide sequence ID" value="NZ_FOMB01000010.1"/>
</dbReference>
<dbReference type="CDD" id="cd06261">
    <property type="entry name" value="TM_PBP2"/>
    <property type="match status" value="1"/>
</dbReference>
<evidence type="ECO:0000313" key="10">
    <source>
        <dbReference type="Proteomes" id="UP000182258"/>
    </source>
</evidence>
<evidence type="ECO:0000256" key="2">
    <source>
        <dbReference type="ARBA" id="ARBA00022448"/>
    </source>
</evidence>
<evidence type="ECO:0000313" key="9">
    <source>
        <dbReference type="EMBL" id="SFC74505.1"/>
    </source>
</evidence>
<keyword evidence="6 7" id="KW-0472">Membrane</keyword>
<reference evidence="9 10" key="1">
    <citation type="submission" date="2016-10" db="EMBL/GenBank/DDBJ databases">
        <authorList>
            <person name="de Groot N.N."/>
        </authorList>
    </citation>
    <scope>NUCLEOTIDE SEQUENCE [LARGE SCALE GENOMIC DNA]</scope>
    <source>
        <strain evidence="9 10">CGMCC 1.10210</strain>
    </source>
</reference>
<keyword evidence="5 7" id="KW-1133">Transmembrane helix</keyword>
<evidence type="ECO:0000256" key="5">
    <source>
        <dbReference type="ARBA" id="ARBA00022989"/>
    </source>
</evidence>
<organism evidence="9 10">
    <name type="scientific">Devosia psychrophila</name>
    <dbReference type="NCBI Taxonomy" id="728005"/>
    <lineage>
        <taxon>Bacteria</taxon>
        <taxon>Pseudomonadati</taxon>
        <taxon>Pseudomonadota</taxon>
        <taxon>Alphaproteobacteria</taxon>
        <taxon>Hyphomicrobiales</taxon>
        <taxon>Devosiaceae</taxon>
        <taxon>Devosia</taxon>
    </lineage>
</organism>
<accession>A0A1I1LNE4</accession>